<evidence type="ECO:0000256" key="1">
    <source>
        <dbReference type="SAM" id="MobiDB-lite"/>
    </source>
</evidence>
<organism evidence="2 3">
    <name type="scientific">Tremella mesenterica</name>
    <name type="common">Jelly fungus</name>
    <dbReference type="NCBI Taxonomy" id="5217"/>
    <lineage>
        <taxon>Eukaryota</taxon>
        <taxon>Fungi</taxon>
        <taxon>Dikarya</taxon>
        <taxon>Basidiomycota</taxon>
        <taxon>Agaricomycotina</taxon>
        <taxon>Tremellomycetes</taxon>
        <taxon>Tremellales</taxon>
        <taxon>Tremellaceae</taxon>
        <taxon>Tremella</taxon>
    </lineage>
</organism>
<name>A0A4V1M4U2_TREME</name>
<evidence type="ECO:0000313" key="3">
    <source>
        <dbReference type="Proteomes" id="UP000289152"/>
    </source>
</evidence>
<evidence type="ECO:0000313" key="2">
    <source>
        <dbReference type="EMBL" id="RXK41557.1"/>
    </source>
</evidence>
<dbReference type="InParanoid" id="A0A4V1M4U2"/>
<keyword evidence="3" id="KW-1185">Reference proteome</keyword>
<accession>A0A4V1M4U2</accession>
<gene>
    <name evidence="2" type="ORF">M231_01056</name>
</gene>
<dbReference type="AlphaFoldDB" id="A0A4V1M4U2"/>
<reference evidence="2 3" key="1">
    <citation type="submission" date="2016-06" db="EMBL/GenBank/DDBJ databases">
        <title>Evolution of pathogenesis and genome organization in the Tremellales.</title>
        <authorList>
            <person name="Cuomo C."/>
            <person name="Litvintseva A."/>
            <person name="Heitman J."/>
            <person name="Chen Y."/>
            <person name="Sun S."/>
            <person name="Springer D."/>
            <person name="Dromer F."/>
            <person name="Young S."/>
            <person name="Zeng Q."/>
            <person name="Chapman S."/>
            <person name="Gujja S."/>
            <person name="Saif S."/>
            <person name="Birren B."/>
        </authorList>
    </citation>
    <scope>NUCLEOTIDE SEQUENCE [LARGE SCALE GENOMIC DNA]</scope>
    <source>
        <strain evidence="2 3">ATCC 28783</strain>
    </source>
</reference>
<comment type="caution">
    <text evidence="2">The sequence shown here is derived from an EMBL/GenBank/DDBJ whole genome shotgun (WGS) entry which is preliminary data.</text>
</comment>
<protein>
    <submittedName>
        <fullName evidence="2">Uncharacterized protein</fullName>
    </submittedName>
</protein>
<sequence>MKNARLPNLSNRSNRGFSLFVLEVVVDQVEDPTITERRRRQPLPQSPHWRNTSLPSTALHSASR</sequence>
<dbReference type="Proteomes" id="UP000289152">
    <property type="component" value="Unassembled WGS sequence"/>
</dbReference>
<feature type="region of interest" description="Disordered" evidence="1">
    <location>
        <begin position="31"/>
        <end position="64"/>
    </location>
</feature>
<proteinExistence type="predicted"/>
<dbReference type="EMBL" id="SDIL01000007">
    <property type="protein sequence ID" value="RXK41557.1"/>
    <property type="molecule type" value="Genomic_DNA"/>
</dbReference>
<feature type="compositionally biased region" description="Polar residues" evidence="1">
    <location>
        <begin position="48"/>
        <end position="64"/>
    </location>
</feature>